<name>A0AB39T3D7_9ACTN</name>
<feature type="signal peptide" evidence="2">
    <location>
        <begin position="1"/>
        <end position="32"/>
    </location>
</feature>
<gene>
    <name evidence="3" type="ORF">AB5J54_16625</name>
</gene>
<dbReference type="EMBL" id="CP163444">
    <property type="protein sequence ID" value="XDQ72034.1"/>
    <property type="molecule type" value="Genomic_DNA"/>
</dbReference>
<keyword evidence="1 2" id="KW-0732">Signal</keyword>
<dbReference type="PANTHER" id="PTHR44103:SF1">
    <property type="entry name" value="PROPROTEIN CONVERTASE P"/>
    <property type="match status" value="1"/>
</dbReference>
<dbReference type="Gene3D" id="2.115.10.10">
    <property type="entry name" value="Tachylectin 2"/>
    <property type="match status" value="2"/>
</dbReference>
<protein>
    <submittedName>
        <fullName evidence="3">FG-GAP repeat domain-containing protein</fullName>
    </submittedName>
</protein>
<dbReference type="RefSeq" id="WP_369144692.1">
    <property type="nucleotide sequence ID" value="NZ_CP163444.1"/>
</dbReference>
<feature type="chain" id="PRO_5044223861" evidence="2">
    <location>
        <begin position="33"/>
        <end position="565"/>
    </location>
</feature>
<evidence type="ECO:0000256" key="2">
    <source>
        <dbReference type="SAM" id="SignalP"/>
    </source>
</evidence>
<dbReference type="Pfam" id="PF13517">
    <property type="entry name" value="FG-GAP_3"/>
    <property type="match status" value="2"/>
</dbReference>
<organism evidence="3">
    <name type="scientific">Streptomyces sp. R44</name>
    <dbReference type="NCBI Taxonomy" id="3238633"/>
    <lineage>
        <taxon>Bacteria</taxon>
        <taxon>Bacillati</taxon>
        <taxon>Actinomycetota</taxon>
        <taxon>Actinomycetes</taxon>
        <taxon>Kitasatosporales</taxon>
        <taxon>Streptomycetaceae</taxon>
        <taxon>Streptomyces</taxon>
    </lineage>
</organism>
<evidence type="ECO:0000313" key="3">
    <source>
        <dbReference type="EMBL" id="XDQ72034.1"/>
    </source>
</evidence>
<dbReference type="PANTHER" id="PTHR44103">
    <property type="entry name" value="PROPROTEIN CONVERTASE P"/>
    <property type="match status" value="1"/>
</dbReference>
<accession>A0AB39T3D7</accession>
<dbReference type="InterPro" id="IPR013517">
    <property type="entry name" value="FG-GAP"/>
</dbReference>
<dbReference type="InterPro" id="IPR028994">
    <property type="entry name" value="Integrin_alpha_N"/>
</dbReference>
<dbReference type="SUPFAM" id="SSF69318">
    <property type="entry name" value="Integrin alpha N-terminal domain"/>
    <property type="match status" value="1"/>
</dbReference>
<reference evidence="3" key="1">
    <citation type="submission" date="2024-07" db="EMBL/GenBank/DDBJ databases">
        <authorList>
            <person name="Yu S.T."/>
        </authorList>
    </citation>
    <scope>NUCLEOTIDE SEQUENCE</scope>
    <source>
        <strain evidence="3">R44</strain>
    </source>
</reference>
<sequence length="565" mass="58077">MIFTRSTRARRVAACTALALSAGMLLAGPASADTPAPAPKAVKKEASSFSIPKLSLPKQDSGRAGIASAEAGSLLLSDLDYDGYEDMILRGVDGELYSSTTTGADDLFDLGRVDDVAKEIVPIGQQGGALVNPEVLVLSENGTLTLYLDAGASGTASKAVVGGGWQIYNKVTSPGDVNADGRADVVARTKDGQLYLYLATGNMTQPLGTRISVGSGWNAYDQLVGLGDGTGDGKADLYARDAAGALWFYAGTGDTAHPFGTRKAIGPGWGIYNQIMPAGGGNLVARDNAGTLFFYGGNGDGTLGGRQQVGEAGYWAGVTHFAGSGAYPYTGKEGVIATTPAGALYWYTNSTTGKLDTRIEISEAGTWNGVGLTHLSSLNADALSDFAVMIDGDLSVDGNDIGSGWGIYNTLVGPGDLSGDGKGDLLARDRSGVLYLYKGNGAGTALSTRIKVGSGWGAYDRLVGAGDYTGDGRSDLLARTSGGDLYLYPGTGVAATPFSTRVKIGTGWNTYTKLVAPGDLNADGKADLLGVTSGGDLYRYLNVAPAKFGPRAKLGSGWGIYNSVQ</sequence>
<proteinExistence type="predicted"/>
<dbReference type="AlphaFoldDB" id="A0AB39T3D7"/>
<evidence type="ECO:0000256" key="1">
    <source>
        <dbReference type="ARBA" id="ARBA00022729"/>
    </source>
</evidence>